<keyword evidence="2" id="KW-1185">Reference proteome</keyword>
<proteinExistence type="predicted"/>
<name>A0AA40EXD6_9PEZI</name>
<accession>A0AA40EXD6</accession>
<comment type="caution">
    <text evidence="1">The sequence shown here is derived from an EMBL/GenBank/DDBJ whole genome shotgun (WGS) entry which is preliminary data.</text>
</comment>
<gene>
    <name evidence="1" type="ORF">B0T21DRAFT_354047</name>
</gene>
<dbReference type="AlphaFoldDB" id="A0AA40EXD6"/>
<reference evidence="1" key="1">
    <citation type="submission" date="2023-06" db="EMBL/GenBank/DDBJ databases">
        <title>Genome-scale phylogeny and comparative genomics of the fungal order Sordariales.</title>
        <authorList>
            <consortium name="Lawrence Berkeley National Laboratory"/>
            <person name="Hensen N."/>
            <person name="Bonometti L."/>
            <person name="Westerberg I."/>
            <person name="Brannstrom I.O."/>
            <person name="Guillou S."/>
            <person name="Cros-Aarteil S."/>
            <person name="Calhoun S."/>
            <person name="Haridas S."/>
            <person name="Kuo A."/>
            <person name="Mondo S."/>
            <person name="Pangilinan J."/>
            <person name="Riley R."/>
            <person name="Labutti K."/>
            <person name="Andreopoulos B."/>
            <person name="Lipzen A."/>
            <person name="Chen C."/>
            <person name="Yanf M."/>
            <person name="Daum C."/>
            <person name="Ng V."/>
            <person name="Clum A."/>
            <person name="Steindorff A."/>
            <person name="Ohm R."/>
            <person name="Martin F."/>
            <person name="Silar P."/>
            <person name="Natvig D."/>
            <person name="Lalanne C."/>
            <person name="Gautier V."/>
            <person name="Ament-Velasquez S.L."/>
            <person name="Kruys A."/>
            <person name="Hutchinson M.I."/>
            <person name="Powell A.J."/>
            <person name="Barry K."/>
            <person name="Miller A.N."/>
            <person name="Grigoriev I.V."/>
            <person name="Debuchy R."/>
            <person name="Gladieux P."/>
            <person name="Thoren M.H."/>
            <person name="Johannesson H."/>
        </authorList>
    </citation>
    <scope>NUCLEOTIDE SEQUENCE</scope>
    <source>
        <strain evidence="1">CBS 540.89</strain>
    </source>
</reference>
<evidence type="ECO:0000313" key="1">
    <source>
        <dbReference type="EMBL" id="KAK0747297.1"/>
    </source>
</evidence>
<protein>
    <submittedName>
        <fullName evidence="1">Uncharacterized protein</fullName>
    </submittedName>
</protein>
<dbReference type="EMBL" id="JAUKTV010000001">
    <property type="protein sequence ID" value="KAK0747297.1"/>
    <property type="molecule type" value="Genomic_DNA"/>
</dbReference>
<organism evidence="1 2">
    <name type="scientific">Apiosordaria backusii</name>
    <dbReference type="NCBI Taxonomy" id="314023"/>
    <lineage>
        <taxon>Eukaryota</taxon>
        <taxon>Fungi</taxon>
        <taxon>Dikarya</taxon>
        <taxon>Ascomycota</taxon>
        <taxon>Pezizomycotina</taxon>
        <taxon>Sordariomycetes</taxon>
        <taxon>Sordariomycetidae</taxon>
        <taxon>Sordariales</taxon>
        <taxon>Lasiosphaeriaceae</taxon>
        <taxon>Apiosordaria</taxon>
    </lineage>
</organism>
<sequence length="75" mass="9141">MILRSPMIHLLDRWIIFPISSCRLEMEHPVKKRWEHIFRCYKKYCKAESGFARFLQYLANQQDRVGGPLSRPYRQ</sequence>
<evidence type="ECO:0000313" key="2">
    <source>
        <dbReference type="Proteomes" id="UP001172159"/>
    </source>
</evidence>
<dbReference type="Proteomes" id="UP001172159">
    <property type="component" value="Unassembled WGS sequence"/>
</dbReference>